<evidence type="ECO:0000256" key="4">
    <source>
        <dbReference type="ARBA" id="ARBA00022989"/>
    </source>
</evidence>
<dbReference type="InterPro" id="IPR050833">
    <property type="entry name" value="Poly_Biosynth_Transport"/>
</dbReference>
<sequence>MLVVNVLNYGYAVVLGRVFGPSEYGAYASFISLFLLVALLPLTLQQAGARYAAINESVAAYTTRLAWIAGGGFGLVLVAGSFWLSPLLNLPAGWLVWLGVLVPFYAWLGVLRGEAQGLQNFRGFGLNMVLEHAIKILLTPLALLVLPGATGAVAATLAALPATIWHLKRYQSTLQVTLARQQEVLQYSAPVFTNLGAQAVIINSDILMVNALLPRQEAGIYAAVAMIGRVVFYSSWAIGTALFPMVSARQNAGASPRLLLWVALGTVGLISGGITLVCAVAPEWVLGLLYGDAYLPGAPLVGPYALLTTLYALASAISNHYLALGEHAAGYLPLLGAAAQLVLIGLFHDTLSEVVWSQMAAKGGLLVLSLLSVVWFERRRQRSG</sequence>
<feature type="transmembrane region" description="Helical" evidence="6">
    <location>
        <begin position="354"/>
        <end position="376"/>
    </location>
</feature>
<feature type="transmembrane region" description="Helical" evidence="6">
    <location>
        <begin position="218"/>
        <end position="246"/>
    </location>
</feature>
<evidence type="ECO:0000256" key="1">
    <source>
        <dbReference type="ARBA" id="ARBA00004651"/>
    </source>
</evidence>
<keyword evidence="4 6" id="KW-1133">Transmembrane helix</keyword>
<dbReference type="Pfam" id="PF01943">
    <property type="entry name" value="Polysacc_synt"/>
    <property type="match status" value="1"/>
</dbReference>
<accession>A0ABQ2F4P9</accession>
<protein>
    <recommendedName>
        <fullName evidence="9">Polysaccharide biosynthesis protein</fullName>
    </recommendedName>
</protein>
<dbReference type="PANTHER" id="PTHR30250:SF28">
    <property type="entry name" value="POLYSACCHARIDE BIOSYNTHESIS PROTEIN"/>
    <property type="match status" value="1"/>
</dbReference>
<keyword evidence="5 6" id="KW-0472">Membrane</keyword>
<evidence type="ECO:0000256" key="6">
    <source>
        <dbReference type="SAM" id="Phobius"/>
    </source>
</evidence>
<feature type="transmembrane region" description="Helical" evidence="6">
    <location>
        <begin position="329"/>
        <end position="348"/>
    </location>
</feature>
<dbReference type="PANTHER" id="PTHR30250">
    <property type="entry name" value="PST FAMILY PREDICTED COLANIC ACID TRANSPORTER"/>
    <property type="match status" value="1"/>
</dbReference>
<gene>
    <name evidence="7" type="ORF">GCM10008955_36940</name>
</gene>
<name>A0ABQ2F4P9_9DEIO</name>
<dbReference type="InterPro" id="IPR002797">
    <property type="entry name" value="Polysacc_synth"/>
</dbReference>
<keyword evidence="8" id="KW-1185">Reference proteome</keyword>
<comment type="subcellular location">
    <subcellularLocation>
        <location evidence="1">Cell membrane</location>
        <topology evidence="1">Multi-pass membrane protein</topology>
    </subcellularLocation>
</comment>
<feature type="transmembrane region" description="Helical" evidence="6">
    <location>
        <begin position="24"/>
        <end position="44"/>
    </location>
</feature>
<proteinExistence type="predicted"/>
<feature type="transmembrane region" description="Helical" evidence="6">
    <location>
        <begin position="94"/>
        <end position="115"/>
    </location>
</feature>
<keyword evidence="2" id="KW-1003">Cell membrane</keyword>
<dbReference type="EMBL" id="BMPP01000021">
    <property type="protein sequence ID" value="GGK39721.1"/>
    <property type="molecule type" value="Genomic_DNA"/>
</dbReference>
<evidence type="ECO:0008006" key="9">
    <source>
        <dbReference type="Google" id="ProtNLM"/>
    </source>
</evidence>
<comment type="caution">
    <text evidence="7">The sequence shown here is derived from an EMBL/GenBank/DDBJ whole genome shotgun (WGS) entry which is preliminary data.</text>
</comment>
<organism evidence="7 8">
    <name type="scientific">Deinococcus malanensis</name>
    <dbReference type="NCBI Taxonomy" id="1706855"/>
    <lineage>
        <taxon>Bacteria</taxon>
        <taxon>Thermotogati</taxon>
        <taxon>Deinococcota</taxon>
        <taxon>Deinococci</taxon>
        <taxon>Deinococcales</taxon>
        <taxon>Deinococcaceae</taxon>
        <taxon>Deinococcus</taxon>
    </lineage>
</organism>
<reference evidence="8" key="1">
    <citation type="journal article" date="2019" name="Int. J. Syst. Evol. Microbiol.">
        <title>The Global Catalogue of Microorganisms (GCM) 10K type strain sequencing project: providing services to taxonomists for standard genome sequencing and annotation.</title>
        <authorList>
            <consortium name="The Broad Institute Genomics Platform"/>
            <consortium name="The Broad Institute Genome Sequencing Center for Infectious Disease"/>
            <person name="Wu L."/>
            <person name="Ma J."/>
        </authorList>
    </citation>
    <scope>NUCLEOTIDE SEQUENCE [LARGE SCALE GENOMIC DNA]</scope>
    <source>
        <strain evidence="8">JCM 30331</strain>
    </source>
</reference>
<evidence type="ECO:0000256" key="3">
    <source>
        <dbReference type="ARBA" id="ARBA00022692"/>
    </source>
</evidence>
<evidence type="ECO:0000256" key="2">
    <source>
        <dbReference type="ARBA" id="ARBA00022475"/>
    </source>
</evidence>
<evidence type="ECO:0000256" key="5">
    <source>
        <dbReference type="ARBA" id="ARBA00023136"/>
    </source>
</evidence>
<keyword evidence="3 6" id="KW-0812">Transmembrane</keyword>
<evidence type="ECO:0000313" key="7">
    <source>
        <dbReference type="EMBL" id="GGK39721.1"/>
    </source>
</evidence>
<evidence type="ECO:0000313" key="8">
    <source>
        <dbReference type="Proteomes" id="UP000647587"/>
    </source>
</evidence>
<feature type="transmembrane region" description="Helical" evidence="6">
    <location>
        <begin position="302"/>
        <end position="322"/>
    </location>
</feature>
<feature type="transmembrane region" description="Helical" evidence="6">
    <location>
        <begin position="65"/>
        <end position="88"/>
    </location>
</feature>
<feature type="transmembrane region" description="Helical" evidence="6">
    <location>
        <begin position="258"/>
        <end position="282"/>
    </location>
</feature>
<dbReference type="Proteomes" id="UP000647587">
    <property type="component" value="Unassembled WGS sequence"/>
</dbReference>